<comment type="cofactor">
    <cofactor evidence="1">
        <name>FAD</name>
        <dbReference type="ChEBI" id="CHEBI:57692"/>
    </cofactor>
</comment>
<keyword evidence="3" id="KW-0274">FAD</keyword>
<dbReference type="PRINTS" id="PR00420">
    <property type="entry name" value="RNGMNOXGNASE"/>
</dbReference>
<evidence type="ECO:0000256" key="1">
    <source>
        <dbReference type="ARBA" id="ARBA00001974"/>
    </source>
</evidence>
<organism evidence="7 8">
    <name type="scientific">Moelleriella libera RCEF 2490</name>
    <dbReference type="NCBI Taxonomy" id="1081109"/>
    <lineage>
        <taxon>Eukaryota</taxon>
        <taxon>Fungi</taxon>
        <taxon>Dikarya</taxon>
        <taxon>Ascomycota</taxon>
        <taxon>Pezizomycotina</taxon>
        <taxon>Sordariomycetes</taxon>
        <taxon>Hypocreomycetidae</taxon>
        <taxon>Hypocreales</taxon>
        <taxon>Clavicipitaceae</taxon>
        <taxon>Moelleriella</taxon>
    </lineage>
</organism>
<evidence type="ECO:0000259" key="6">
    <source>
        <dbReference type="Pfam" id="PF01494"/>
    </source>
</evidence>
<dbReference type="Pfam" id="PF01494">
    <property type="entry name" value="FAD_binding_3"/>
    <property type="match status" value="1"/>
</dbReference>
<dbReference type="PANTHER" id="PTHR47178">
    <property type="entry name" value="MONOOXYGENASE, FAD-BINDING"/>
    <property type="match status" value="1"/>
</dbReference>
<keyword evidence="2" id="KW-0285">Flavoprotein</keyword>
<evidence type="ECO:0000313" key="8">
    <source>
        <dbReference type="Proteomes" id="UP000078544"/>
    </source>
</evidence>
<proteinExistence type="predicted"/>
<keyword evidence="4" id="KW-0560">Oxidoreductase</keyword>
<feature type="domain" description="FAD-binding" evidence="6">
    <location>
        <begin position="117"/>
        <end position="342"/>
    </location>
</feature>
<evidence type="ECO:0000256" key="2">
    <source>
        <dbReference type="ARBA" id="ARBA00022630"/>
    </source>
</evidence>
<dbReference type="STRING" id="1081109.A0A167WX97"/>
<dbReference type="Proteomes" id="UP000078544">
    <property type="component" value="Unassembled WGS sequence"/>
</dbReference>
<sequence>MHVIIVGAGLGGLSLAQCLRKNKISFEVFERDTSPDSRFQGWAITLRGAVIDEIATSFPSDMPDLKAATNHLSPLKLPAQMCMYLPGIEGRIGYEDSPETPNHRAERLRLRQWLLTNLNVQWGKRVLRIDRQDGGITVHFADGGSARGDILVGADGINSVGMTVRGHLLQRPNISLLNVLPIATIIGEATLSGDAFKRQLELGHSAYIVKGPDEKFFAFCGLHYALADGNSGRYYWHFTQPDANVGDPDHWLRKASQQEKLDHVRKLAEANLPPKLFEIFELSDAEGVEAKPHIWRDIELAPNSVPAGPVLLLGDAAHAMMPFRGEGGHHAFLDALRASELLLKLRDCEGGCRNTDHLKLAVERYNHEMLTRGLDAVKRSKSIAKAENATGVRPLPEKKIDLVTALT</sequence>
<dbReference type="GO" id="GO:0004497">
    <property type="term" value="F:monooxygenase activity"/>
    <property type="evidence" value="ECO:0007669"/>
    <property type="project" value="UniProtKB-KW"/>
</dbReference>
<dbReference type="GO" id="GO:0071949">
    <property type="term" value="F:FAD binding"/>
    <property type="evidence" value="ECO:0007669"/>
    <property type="project" value="InterPro"/>
</dbReference>
<evidence type="ECO:0000256" key="5">
    <source>
        <dbReference type="ARBA" id="ARBA00023033"/>
    </source>
</evidence>
<dbReference type="InterPro" id="IPR002938">
    <property type="entry name" value="FAD-bd"/>
</dbReference>
<dbReference type="SUPFAM" id="SSF51905">
    <property type="entry name" value="FAD/NAD(P)-binding domain"/>
    <property type="match status" value="1"/>
</dbReference>
<keyword evidence="8" id="KW-1185">Reference proteome</keyword>
<accession>A0A167WX97</accession>
<dbReference type="EMBL" id="AZGY01000025">
    <property type="protein sequence ID" value="KZZ89381.1"/>
    <property type="molecule type" value="Genomic_DNA"/>
</dbReference>
<keyword evidence="5" id="KW-0503">Monooxygenase</keyword>
<dbReference type="Pfam" id="PF13450">
    <property type="entry name" value="NAD_binding_8"/>
    <property type="match status" value="1"/>
</dbReference>
<dbReference type="Gene3D" id="3.50.50.60">
    <property type="entry name" value="FAD/NAD(P)-binding domain"/>
    <property type="match status" value="1"/>
</dbReference>
<comment type="caution">
    <text evidence="7">The sequence shown here is derived from an EMBL/GenBank/DDBJ whole genome shotgun (WGS) entry which is preliminary data.</text>
</comment>
<dbReference type="InterPro" id="IPR036188">
    <property type="entry name" value="FAD/NAD-bd_sf"/>
</dbReference>
<name>A0A167WX97_9HYPO</name>
<evidence type="ECO:0000313" key="7">
    <source>
        <dbReference type="EMBL" id="KZZ89381.1"/>
    </source>
</evidence>
<dbReference type="PANTHER" id="PTHR47178:SF6">
    <property type="entry name" value="FAD-BINDING DOMAIN-CONTAINING PROTEIN"/>
    <property type="match status" value="1"/>
</dbReference>
<reference evidence="7 8" key="1">
    <citation type="journal article" date="2016" name="Genome Biol. Evol.">
        <title>Divergent and convergent evolution of fungal pathogenicity.</title>
        <authorList>
            <person name="Shang Y."/>
            <person name="Xiao G."/>
            <person name="Zheng P."/>
            <person name="Cen K."/>
            <person name="Zhan S."/>
            <person name="Wang C."/>
        </authorList>
    </citation>
    <scope>NUCLEOTIDE SEQUENCE [LARGE SCALE GENOMIC DNA]</scope>
    <source>
        <strain evidence="7 8">RCEF 2490</strain>
    </source>
</reference>
<dbReference type="OrthoDB" id="47494at2759"/>
<dbReference type="AlphaFoldDB" id="A0A167WX97"/>
<gene>
    <name evidence="7" type="ORF">AAL_07680</name>
</gene>
<evidence type="ECO:0000256" key="3">
    <source>
        <dbReference type="ARBA" id="ARBA00022827"/>
    </source>
</evidence>
<protein>
    <submittedName>
        <fullName evidence="7">Aromatic-ring hydroxylase-like protein</fullName>
    </submittedName>
</protein>
<evidence type="ECO:0000256" key="4">
    <source>
        <dbReference type="ARBA" id="ARBA00023002"/>
    </source>
</evidence>